<dbReference type="Pfam" id="PF11856">
    <property type="entry name" value="DUF3376"/>
    <property type="match status" value="1"/>
</dbReference>
<dbReference type="AlphaFoldDB" id="A0A916ZX32"/>
<sequence length="791" mass="85877">MREKELRLALVCYGGVSLAVYMHGTTKEVWKLCRASMRRHASPATALPPADDSEIVYGRLLDTLAAHVDIRVLVDIVAGASAGGINGILLAQAISQGSDMEPLRDLWLEGADSDRLLEPAGASTRYSKWWATPLVWWARRKGLVMDDMRDPGARSEVSRKLSRLMRSRWFKPPFSGVVFSGLLYDAMAAMAAGVRTPPLIPPLQPLDLFVTVTDYHGVAEKLHLHSPPEIIENEHRLVIGFSDPGPLSDGHRHLADIAELSFAARATASFPGAFPPARIGEIDRIVADRKAGWPGRAAFLARIFPGRSNPETITLIDGAVLNNRPFGPAIEALARRPAHREVDRRFVYVDPKPGMHDMTPRGSAILPGFFATVLRSLADIPRQQPINDNLAAIDALSVRIRRMRYVVDGMTPEVDAAIERAVGIRVFMWKPTPLRLSEWRSRTHSTAAREAGFAYAAYGQLKTAQLVEGIAARLTQLADNAALKGHGDGGGANGSARIRAAIWGAVGARGLDQPAQAIARGGADSDYVVFLRNFDLEFRIRRLRFLIRRANTLSEAATDDASRTALEAVKTGLYEIVGPYMLRRQPVFYGPHMHAAALAAGDDPDAALAALAAALDLKNLDTRSDIGLVALFGAPLPRPLRRAMLSAYLGFPFFDIAMLPLLQGDGIDEFDEILVDRLSPDDSLSLRVAGGGALKGAQFNAFGAFFSRSFREHDYLWGRLHGAERMIDIVASALPDAGTLLAPGTIDALKKQAFRAILAAERPFLDYSGAIIDSIDTLCAAIPDAGPMGDE</sequence>
<keyword evidence="5" id="KW-1185">Reference proteome</keyword>
<reference evidence="4" key="2">
    <citation type="submission" date="2020-09" db="EMBL/GenBank/DDBJ databases">
        <authorList>
            <person name="Sun Q."/>
            <person name="Zhou Y."/>
        </authorList>
    </citation>
    <scope>NUCLEOTIDE SEQUENCE</scope>
    <source>
        <strain evidence="4">CGMCC 1.15519</strain>
    </source>
</reference>
<dbReference type="NCBIfam" id="TIGR03607">
    <property type="entry name" value="patatin-like protein"/>
    <property type="match status" value="1"/>
</dbReference>
<dbReference type="InterPro" id="IPR016035">
    <property type="entry name" value="Acyl_Trfase/lysoPLipase"/>
</dbReference>
<proteinExistence type="predicted"/>
<keyword evidence="2" id="KW-0378">Hydrolase</keyword>
<evidence type="ECO:0000313" key="4">
    <source>
        <dbReference type="EMBL" id="GGE17526.1"/>
    </source>
</evidence>
<dbReference type="RefSeq" id="WP_188763300.1">
    <property type="nucleotide sequence ID" value="NZ_BMJM01000009.1"/>
</dbReference>
<dbReference type="Pfam" id="PF01734">
    <property type="entry name" value="Patatin"/>
    <property type="match status" value="1"/>
</dbReference>
<feature type="active site" description="Nucleophile" evidence="2">
    <location>
        <position position="81"/>
    </location>
</feature>
<feature type="short sequence motif" description="GXSXG" evidence="2">
    <location>
        <begin position="79"/>
        <end position="83"/>
    </location>
</feature>
<evidence type="ECO:0000256" key="1">
    <source>
        <dbReference type="ARBA" id="ARBA00023098"/>
    </source>
</evidence>
<dbReference type="InterPro" id="IPR002641">
    <property type="entry name" value="PNPLA_dom"/>
</dbReference>
<dbReference type="InterPro" id="IPR019894">
    <property type="entry name" value="Patatin-related_protein"/>
</dbReference>
<dbReference type="EMBL" id="BMJM01000009">
    <property type="protein sequence ID" value="GGE17526.1"/>
    <property type="molecule type" value="Genomic_DNA"/>
</dbReference>
<feature type="active site" description="Proton acceptor" evidence="2">
    <location>
        <position position="317"/>
    </location>
</feature>
<dbReference type="Proteomes" id="UP000635071">
    <property type="component" value="Unassembled WGS sequence"/>
</dbReference>
<dbReference type="PROSITE" id="PS51635">
    <property type="entry name" value="PNPLA"/>
    <property type="match status" value="1"/>
</dbReference>
<accession>A0A916ZX32</accession>
<reference evidence="4" key="1">
    <citation type="journal article" date="2014" name="Int. J. Syst. Evol. Microbiol.">
        <title>Complete genome sequence of Corynebacterium casei LMG S-19264T (=DSM 44701T), isolated from a smear-ripened cheese.</title>
        <authorList>
            <consortium name="US DOE Joint Genome Institute (JGI-PGF)"/>
            <person name="Walter F."/>
            <person name="Albersmeier A."/>
            <person name="Kalinowski J."/>
            <person name="Ruckert C."/>
        </authorList>
    </citation>
    <scope>NUCLEOTIDE SEQUENCE</scope>
    <source>
        <strain evidence="4">CGMCC 1.15519</strain>
    </source>
</reference>
<organism evidence="4 5">
    <name type="scientific">Sandarakinorhabdus glacialis</name>
    <dbReference type="NCBI Taxonomy" id="1614636"/>
    <lineage>
        <taxon>Bacteria</taxon>
        <taxon>Pseudomonadati</taxon>
        <taxon>Pseudomonadota</taxon>
        <taxon>Alphaproteobacteria</taxon>
        <taxon>Sphingomonadales</taxon>
        <taxon>Sphingosinicellaceae</taxon>
        <taxon>Sandarakinorhabdus</taxon>
    </lineage>
</organism>
<dbReference type="SUPFAM" id="SSF52151">
    <property type="entry name" value="FabD/lysophospholipase-like"/>
    <property type="match status" value="1"/>
</dbReference>
<evidence type="ECO:0000259" key="3">
    <source>
        <dbReference type="PROSITE" id="PS51635"/>
    </source>
</evidence>
<dbReference type="GO" id="GO:0016787">
    <property type="term" value="F:hydrolase activity"/>
    <property type="evidence" value="ECO:0007669"/>
    <property type="project" value="UniProtKB-UniRule"/>
</dbReference>
<dbReference type="Gene3D" id="3.40.1090.10">
    <property type="entry name" value="Cytosolic phospholipase A2 catalytic domain"/>
    <property type="match status" value="1"/>
</dbReference>
<name>A0A916ZX32_9SPHN</name>
<evidence type="ECO:0000313" key="5">
    <source>
        <dbReference type="Proteomes" id="UP000635071"/>
    </source>
</evidence>
<protein>
    <recommendedName>
        <fullName evidence="3">PNPLA domain-containing protein</fullName>
    </recommendedName>
</protein>
<comment type="caution">
    <text evidence="4">The sequence shown here is derived from an EMBL/GenBank/DDBJ whole genome shotgun (WGS) entry which is preliminary data.</text>
</comment>
<feature type="short sequence motif" description="DGA/G" evidence="2">
    <location>
        <begin position="317"/>
        <end position="319"/>
    </location>
</feature>
<dbReference type="GO" id="GO:0016042">
    <property type="term" value="P:lipid catabolic process"/>
    <property type="evidence" value="ECO:0007669"/>
    <property type="project" value="UniProtKB-UniRule"/>
</dbReference>
<keyword evidence="1 2" id="KW-0443">Lipid metabolism</keyword>
<keyword evidence="2" id="KW-0442">Lipid degradation</keyword>
<feature type="domain" description="PNPLA" evidence="3">
    <location>
        <begin position="10"/>
        <end position="330"/>
    </location>
</feature>
<comment type="caution">
    <text evidence="2">Lacks conserved residue(s) required for the propagation of feature annotation.</text>
</comment>
<evidence type="ECO:0000256" key="2">
    <source>
        <dbReference type="PROSITE-ProRule" id="PRU01161"/>
    </source>
</evidence>
<gene>
    <name evidence="4" type="ORF">GCM10011529_25030</name>
</gene>
<dbReference type="InterPro" id="IPR024282">
    <property type="entry name" value="DUF3376"/>
</dbReference>